<dbReference type="EMBL" id="HG994366">
    <property type="protein sequence ID" value="CAF1921045.1"/>
    <property type="molecule type" value="Genomic_DNA"/>
</dbReference>
<accession>A0A816KIV0</accession>
<dbReference type="AlphaFoldDB" id="A0A816KIV0"/>
<sequence length="74" mass="8246">MFDFDRWDTLTAYRTSAPPPLWGGGGGALVLHFCWTLRSRSCCRGDLLLLERPAADDSAGHPRRGHRTRCCSVV</sequence>
<protein>
    <submittedName>
        <fullName evidence="1">(rape) hypothetical protein</fullName>
    </submittedName>
</protein>
<gene>
    <name evidence="1" type="ORF">DARMORV10_C02P59590.1</name>
</gene>
<proteinExistence type="predicted"/>
<evidence type="ECO:0000313" key="1">
    <source>
        <dbReference type="EMBL" id="CAF1921045.1"/>
    </source>
</evidence>
<organism evidence="1">
    <name type="scientific">Brassica napus</name>
    <name type="common">Rape</name>
    <dbReference type="NCBI Taxonomy" id="3708"/>
    <lineage>
        <taxon>Eukaryota</taxon>
        <taxon>Viridiplantae</taxon>
        <taxon>Streptophyta</taxon>
        <taxon>Embryophyta</taxon>
        <taxon>Tracheophyta</taxon>
        <taxon>Spermatophyta</taxon>
        <taxon>Magnoliopsida</taxon>
        <taxon>eudicotyledons</taxon>
        <taxon>Gunneridae</taxon>
        <taxon>Pentapetalae</taxon>
        <taxon>rosids</taxon>
        <taxon>malvids</taxon>
        <taxon>Brassicales</taxon>
        <taxon>Brassicaceae</taxon>
        <taxon>Brassiceae</taxon>
        <taxon>Brassica</taxon>
    </lineage>
</organism>
<dbReference type="Proteomes" id="UP001295469">
    <property type="component" value="Chromosome C02"/>
</dbReference>
<name>A0A816KIV0_BRANA</name>
<reference evidence="1" key="1">
    <citation type="submission" date="2021-01" db="EMBL/GenBank/DDBJ databases">
        <authorList>
            <consortium name="Genoscope - CEA"/>
            <person name="William W."/>
        </authorList>
    </citation>
    <scope>NUCLEOTIDE SEQUENCE</scope>
</reference>